<accession>A0A7S4KA50</accession>
<gene>
    <name evidence="1" type="ORF">OAUR00152_LOCUS41301</name>
</gene>
<proteinExistence type="predicted"/>
<sequence>MRNTDASTCSSLALKHSREHVATANSSQSCLARKASTQSLNHASIAATRQIPLWIYRKARAKRKNDINEVARQDGKPETRLHVVSLTMQIPGLCDKHYV</sequence>
<dbReference type="PROSITE" id="PS51257">
    <property type="entry name" value="PROKAR_LIPOPROTEIN"/>
    <property type="match status" value="1"/>
</dbReference>
<name>A0A7S4KA50_9STRA</name>
<dbReference type="EMBL" id="HBKQ01060545">
    <property type="protein sequence ID" value="CAE2287641.1"/>
    <property type="molecule type" value="Transcribed_RNA"/>
</dbReference>
<organism evidence="1">
    <name type="scientific">Odontella aurita</name>
    <dbReference type="NCBI Taxonomy" id="265563"/>
    <lineage>
        <taxon>Eukaryota</taxon>
        <taxon>Sar</taxon>
        <taxon>Stramenopiles</taxon>
        <taxon>Ochrophyta</taxon>
        <taxon>Bacillariophyta</taxon>
        <taxon>Mediophyceae</taxon>
        <taxon>Biddulphiophycidae</taxon>
        <taxon>Eupodiscales</taxon>
        <taxon>Odontellaceae</taxon>
        <taxon>Odontella</taxon>
    </lineage>
</organism>
<protein>
    <submittedName>
        <fullName evidence="1">Uncharacterized protein</fullName>
    </submittedName>
</protein>
<evidence type="ECO:0000313" key="1">
    <source>
        <dbReference type="EMBL" id="CAE2287641.1"/>
    </source>
</evidence>
<reference evidence="1" key="1">
    <citation type="submission" date="2021-01" db="EMBL/GenBank/DDBJ databases">
        <authorList>
            <person name="Corre E."/>
            <person name="Pelletier E."/>
            <person name="Niang G."/>
            <person name="Scheremetjew M."/>
            <person name="Finn R."/>
            <person name="Kale V."/>
            <person name="Holt S."/>
            <person name="Cochrane G."/>
            <person name="Meng A."/>
            <person name="Brown T."/>
            <person name="Cohen L."/>
        </authorList>
    </citation>
    <scope>NUCLEOTIDE SEQUENCE</scope>
    <source>
        <strain evidence="1">Isolate 1302-5</strain>
    </source>
</reference>
<dbReference type="AlphaFoldDB" id="A0A7S4KA50"/>